<organism evidence="1 2">
    <name type="scientific">Scortum barcoo</name>
    <name type="common">barcoo grunter</name>
    <dbReference type="NCBI Taxonomy" id="214431"/>
    <lineage>
        <taxon>Eukaryota</taxon>
        <taxon>Metazoa</taxon>
        <taxon>Chordata</taxon>
        <taxon>Craniata</taxon>
        <taxon>Vertebrata</taxon>
        <taxon>Euteleostomi</taxon>
        <taxon>Actinopterygii</taxon>
        <taxon>Neopterygii</taxon>
        <taxon>Teleostei</taxon>
        <taxon>Neoteleostei</taxon>
        <taxon>Acanthomorphata</taxon>
        <taxon>Eupercaria</taxon>
        <taxon>Centrarchiformes</taxon>
        <taxon>Terapontoidei</taxon>
        <taxon>Terapontidae</taxon>
        <taxon>Scortum</taxon>
    </lineage>
</organism>
<evidence type="ECO:0000313" key="1">
    <source>
        <dbReference type="EMBL" id="KAI3362297.1"/>
    </source>
</evidence>
<dbReference type="EMBL" id="CM041545">
    <property type="protein sequence ID" value="KAI3362297.1"/>
    <property type="molecule type" value="Genomic_DNA"/>
</dbReference>
<name>A0ACB8W354_9TELE</name>
<evidence type="ECO:0000313" key="2">
    <source>
        <dbReference type="Proteomes" id="UP000831701"/>
    </source>
</evidence>
<sequence length="3232" mass="358975">MRGCKTNALFLVQIQTRRALISEANKSIRGLKRKNRCCPPNMELKLEVVLSSSIKRKKPWPRFCWLGKEKESVFLLDDKRISEINMVSGRTKKRTPKLHPLLNSVVTMASSHNGMWLCGLLASGELFLWNRDKDLLKTAAAVPEVVHVVTTIQGTVTRLSLQVSGDGMRVLLVAVTGQVFLWECMDVRDLMGVRDGTVKGQWAHIQPLEDSILPCSQDKEASLHTIFVKTEVMGDVCLSAFVFTSGKKLIITCLKIQWEEGHVRVGSVGYSIQWSTKSYPMSRLTPPCQPVKSRGALVPAFSPDGRLLAIVLNQRKPKATQVLFVSTQNFVSISSGLGGCGSKKMEIPSKYIRPPTSAGQGEASLSSSSLSVRDVLRQRYSVTWHPRLLYLIVSDGYMATVMRVLEKPSAALLLKTLLNNTSKDLEKASRMLDKSQIHVRAWLESVSCLNLHSSLETFNPIVTHGPKTTDSVISAATDGSTLPLFLQDQGTLGGTKELLEKVQTLFEDDSDLDGPPAGSHVEDGGHLEFASMFDTLHAQDTQAGTGLVIWQDSEKNYFETEGKTPPLHHELGKIQSKLLRAWALGMSLGNAVENRTRLLKHTLLCVVRFAALLHLDPRSGVHAEKKDITDSSRLLHLLQALLSFLPWDSAHSDGPRCLGLVVEFSKRLIRLQMKPHPASHQTGHCQLSSHSLSTVLLILRLVSDSLDHAYNLRQRTVWSSAGKESQPPQLWTSDVHHVPQLQDEKEEKYSFVHEGQPLPRRPSSRLLGVWQWVYEITQQYTEELKRFKGCDGWKEEQQQLSVIMSQIQTALQATGERLEEGPALLSYPGEHLFLCGSYPKSADTWWSQICEESNKRCDRSVFKETRLCLALLYSLLSQYCLREAQELGDHMARLILHRAGHQKDVTSITADTLPCPWLPLDLHSDAACAVIQTLGRFMASYFTNQPLYILPPHRVAILPPLHLPHAPSVGRLVPLCQEEAARAVRQQHLSEVWTVDYAQDLLLLGGLLPESVWLAYHLGDWKTAASLSLAYTNYCTDHYDFTWLRRRELHLSTDLEPQSIFQFELECLLGNKSESQEEGDKDGDKSFTDPLEGEDWDLLQVSIQEILKASVMAGVNVISSPLSSLLDTAKDLCSCLPTLVPNGLYLPSPPLYCPQPSPNTQDPVGTIGQFAEVASRHKVSGVLQRLLLLLRSARCCHPAAQWYIGHLRRARHVLHKIKKKYFYPSATEEEKAFPEGLMKFVTRSGFFRRGPNKDGHLDSDTIQTINCFRELCGLCWMLHVRDQLSISCRKYQAARQHRKDEQVPGSSEVRSTCVEALHWALRFLPFSRFINAEEVIQDILLSLVSELPPLSLVADVLVRAFPEEEDSVRVPLREKYNSLLQRLRQCNVFEGEKEEEGELMMIVIQDKNRQRRKHLGRLRRHLGPPELSLWEKEEEEEDRGSKHGMAMLRQLSLGTTLSTSTLTDCGYPPVCSDGDTADNTSQAVSPDTHGRAVSRGKKAKKVRDRKPAKKTAVKIESVIQEESHPDDAKESERPSLPVVGTWEFELEDEEYLNFLELFLSYVLEKDSTDGGDTGGELPLLKGFSSQLRDRELHSLTFDVLTTIHRRHRDAHHAARKHSDPPVFRAGCCYKPVKQGATPELQTSSVWSEVPVSRTSLSVTSLPGLRTGKEKGLFGLRQQSSVPLGQRTKGGLFGPETSPICSPYLMVQPSESFISGPLTSVEAVIEQQQGLDPKLEAEFPELGRLLEWMVRWADRRVLLGHHGKKKKEKGAGVGGTADEGVVIRVKASAPAILTSLSMLEHRYTTLLGTDRYSAHIQVPETQWTVAPVLQPESDTKLERESSVDTGYPGSANTPITGLDHNLQRGELSVGTCTDEPEELTFHRTPLSNDQDQLIFDTQQRQASSQQPCLDDLDVTPEKEGKSSDSESLEVSYSVSNGNISGNIHTPETSLKLADLDFSENTEDMSSSVSLHSHAQSLQAPLHTEPQALPAEQPEVKVPAELSGSTQMQLPSTPVDPPSLQPQSSMAGAPTVDSTVPNQPLSTQISPMRQRLGEDLFRLVQHINYMSLTEVLGASFSNLQLAQQSSSLAQSNMNSSHPNVPSSCATNFIPPPNALPVQANISVPPQTQTFVPSSGSHYSQFTQAAAYVSTDQPAIQRSAKTSLAGGQVHTAGNLSSTMNGSGVNYQEMQPLSVQAVSPEMHFRESRRLIPPSQGLLTTNDISNAVHSAPVLAPSNDGVQNDPAPQIFGLKLLQLHRPPLPQQSAPHYPPAQGPQMQHTSHPANVESHQHKLKNNDQFASAAKRQLTFNSQHDPTPRNSQSNIQTSERSRGQGFSLFPPAHTPAPMPGLRLLHFEPVPHSNVTFPKLPIPFSSRHVPVIVAPREEASMIKLLHIEPAPKKIVPPAAPSAQLTRLFSMEELTSSVIWRQNAEEARLRLLRMILLSILIVSCYRQKRREEKAERAKKEVTFRPNESIILTQEAATEPVDQTPAAAEEITPVQDVALQFGSFDSLLTGQRLLDKAISTSAELHAFASTCKKPPECHDAFTNTDPAYTPPFVDKAVSASVTAGSPKSQSSGNLQLCNERLVQDTAETPQGPETNLDLNGRQFISVLDLEDKALHQDLPPCRSPLIRPSSPTSAQLHVLATSVISSAAEPQPPVTIPEDLLNPTTHTDMAEESPPFRYIEPSRSPDRIPPEDLVDPSDSEICQAIKRQSLGPHSASTTPPTVWFSSRLSELDAQLAALQNIADYLEMDFSNSRMLVNTIEKLTPVMAPDVKITTAVKKSVRLSVPQEAWMPRPNTSSKLNVCEEEDENLEEECVVQSDERKPSFRYFTPSHGHRAGPSYLYTTPNVLTSLLSFPSFFTLQHSALHLSICRSPEWENLGQTGLSDTAEILDELVREGYLSLTDLDLSSSQAAHHSRLDQQQSSSMSEKRALQEDERRELRIWMRRKQRERLAVYQKNRESLRERERKPFSASGSVKSTNKNQATSWRSRKEKEKFMLLEQYNQRTREACSLASDFLTTPPTLRSSSRTEGSLVASAARSSSAPPPHSTYRVSASDKISPKSGQSRPCTAEVEGRPSEDHRRRLGLHRPVTSLPRDRLSQVTRRGMLSYTKSPSKPHIPSWSEEQHVGHQTKTGPNISPQRGTAVGRGILGGQTRMEEREEVNLWEPSSELNRLLGPEESDMVLAGLLDEQDDGAGAGVSGMEWLDNLSETGSNLSKIDWAAIERMVAAEEA</sequence>
<reference evidence="1" key="1">
    <citation type="submission" date="2022-04" db="EMBL/GenBank/DDBJ databases">
        <title>Jade perch genome.</title>
        <authorList>
            <person name="Chao B."/>
        </authorList>
    </citation>
    <scope>NUCLEOTIDE SEQUENCE</scope>
    <source>
        <strain evidence="1">CB-2022</strain>
    </source>
</reference>
<protein>
    <submittedName>
        <fullName evidence="1">Uncharacterized protein</fullName>
    </submittedName>
</protein>
<proteinExistence type="predicted"/>
<accession>A0ACB8W354</accession>
<dbReference type="Proteomes" id="UP000831701">
    <property type="component" value="Chromosome 15"/>
</dbReference>
<keyword evidence="2" id="KW-1185">Reference proteome</keyword>
<gene>
    <name evidence="1" type="ORF">L3Q82_012605</name>
</gene>
<comment type="caution">
    <text evidence="1">The sequence shown here is derived from an EMBL/GenBank/DDBJ whole genome shotgun (WGS) entry which is preliminary data.</text>
</comment>